<dbReference type="Pfam" id="PF11575">
    <property type="entry name" value="FhuF_C"/>
    <property type="match status" value="1"/>
</dbReference>
<organism evidence="3 4">
    <name type="scientific">Citrobacter gillenii</name>
    <dbReference type="NCBI Taxonomy" id="67828"/>
    <lineage>
        <taxon>Bacteria</taxon>
        <taxon>Pseudomonadati</taxon>
        <taxon>Pseudomonadota</taxon>
        <taxon>Gammaproteobacteria</taxon>
        <taxon>Enterobacterales</taxon>
        <taxon>Enterobacteriaceae</taxon>
        <taxon>Citrobacter</taxon>
        <taxon>Citrobacter freundii complex</taxon>
    </lineage>
</organism>
<dbReference type="InterPro" id="IPR022770">
    <property type="entry name" value="IucA/IucC-like_C"/>
</dbReference>
<name>A0ABD6M1F4_9ENTR</name>
<dbReference type="GO" id="GO:0003824">
    <property type="term" value="F:catalytic activity"/>
    <property type="evidence" value="ECO:0007669"/>
    <property type="project" value="UniProtKB-ARBA"/>
</dbReference>
<dbReference type="Pfam" id="PF06276">
    <property type="entry name" value="FhuF"/>
    <property type="match status" value="1"/>
</dbReference>
<accession>A0ABD6M1F4</accession>
<feature type="domain" description="Ferric siderophore reductase C-terminal" evidence="2">
    <location>
        <begin position="244"/>
        <end position="264"/>
    </location>
</feature>
<evidence type="ECO:0000259" key="2">
    <source>
        <dbReference type="Pfam" id="PF11575"/>
    </source>
</evidence>
<dbReference type="NCBIfam" id="TIGR03951">
    <property type="entry name" value="Fe_III_red_FhuF"/>
    <property type="match status" value="1"/>
</dbReference>
<feature type="domain" description="Aerobactin siderophore biosynthesis IucA/IucC-like C-terminal" evidence="1">
    <location>
        <begin position="96"/>
        <end position="240"/>
    </location>
</feature>
<sequence length="265" mass="30381">MAYRSAPIVEIVEDVIWRSHLPTEMPSLADSVRATLAQTREHLLDFIRLDETPPQGAMTLHEWAQPATLRSLLAVYSDHIYRNQPTLTRENKPLISLWAQWYIGLMMPPLMVALLTQKDAIDVAPEHMHVEFHETGRAACFWIDVHPDRQTTARSPQQRMETLILSALTPVVRALEATGEINGKLIWSNTGYLIHWYLTEMKPLLGDELLAALRQACFFEKQLTCGEDNPLWRTVVPRDGLLVRRTCCQRYRLPDVQQCGDCTLK</sequence>
<reference evidence="3 4" key="1">
    <citation type="submission" date="2019-05" db="EMBL/GenBank/DDBJ databases">
        <title>Draft genomes of bacterial isolates retrieved from different Forrest soils.</title>
        <authorList>
            <person name="Soares-Castro P."/>
            <person name="Santos P.M."/>
        </authorList>
    </citation>
    <scope>NUCLEOTIDE SEQUENCE [LARGE SCALE GENOMIC DNA]</scope>
    <source>
        <strain evidence="3 4">UMG736</strain>
    </source>
</reference>
<evidence type="ECO:0000259" key="1">
    <source>
        <dbReference type="Pfam" id="PF06276"/>
    </source>
</evidence>
<dbReference type="EMBL" id="SUQN01000003">
    <property type="protein sequence ID" value="NTZ50359.1"/>
    <property type="molecule type" value="Genomic_DNA"/>
</dbReference>
<dbReference type="InterPro" id="IPR024726">
    <property type="entry name" value="FhuF_C"/>
</dbReference>
<proteinExistence type="predicted"/>
<dbReference type="InterPro" id="IPR008090">
    <property type="entry name" value="Fe_iron_reduct"/>
</dbReference>
<dbReference type="Proteomes" id="UP000729009">
    <property type="component" value="Unassembled WGS sequence"/>
</dbReference>
<keyword evidence="4" id="KW-1185">Reference proteome</keyword>
<dbReference type="AlphaFoldDB" id="A0ABD6M1F4"/>
<evidence type="ECO:0000313" key="3">
    <source>
        <dbReference type="EMBL" id="NTZ50359.1"/>
    </source>
</evidence>
<protein>
    <submittedName>
        <fullName evidence="3">Siderophore-iron reductase FhuF</fullName>
    </submittedName>
</protein>
<dbReference type="RefSeq" id="WP_174360735.1">
    <property type="nucleotide sequence ID" value="NZ_SUQN01000003.1"/>
</dbReference>
<comment type="caution">
    <text evidence="3">The sequence shown here is derived from an EMBL/GenBank/DDBJ whole genome shotgun (WGS) entry which is preliminary data.</text>
</comment>
<gene>
    <name evidence="3" type="primary">fhuF</name>
    <name evidence="3" type="ORF">FCH32_08605</name>
</gene>
<evidence type="ECO:0000313" key="4">
    <source>
        <dbReference type="Proteomes" id="UP000729009"/>
    </source>
</evidence>
<dbReference type="NCBIfam" id="NF007932">
    <property type="entry name" value="PRK10647.1"/>
    <property type="match status" value="1"/>
</dbReference>
<dbReference type="PRINTS" id="PR01714">
    <property type="entry name" value="2FE2SRDCTASE"/>
</dbReference>